<name>A0A834HS55_RHYFE</name>
<keyword evidence="1" id="KW-1133">Transmembrane helix</keyword>
<dbReference type="EMBL" id="JAACXV010014518">
    <property type="protein sequence ID" value="KAF7266678.1"/>
    <property type="molecule type" value="Genomic_DNA"/>
</dbReference>
<evidence type="ECO:0000313" key="2">
    <source>
        <dbReference type="EMBL" id="KAF7266678.1"/>
    </source>
</evidence>
<keyword evidence="3" id="KW-1185">Reference proteome</keyword>
<reference evidence="2" key="1">
    <citation type="submission" date="2020-08" db="EMBL/GenBank/DDBJ databases">
        <title>Genome sequencing and assembly of the red palm weevil Rhynchophorus ferrugineus.</title>
        <authorList>
            <person name="Dias G.B."/>
            <person name="Bergman C.M."/>
            <person name="Manee M."/>
        </authorList>
    </citation>
    <scope>NUCLEOTIDE SEQUENCE</scope>
    <source>
        <strain evidence="2">AA-2017</strain>
        <tissue evidence="2">Whole larva</tissue>
    </source>
</reference>
<accession>A0A834HS55</accession>
<evidence type="ECO:0000256" key="1">
    <source>
        <dbReference type="SAM" id="Phobius"/>
    </source>
</evidence>
<keyword evidence="1" id="KW-0812">Transmembrane</keyword>
<dbReference type="AlphaFoldDB" id="A0A834HS55"/>
<evidence type="ECO:0000313" key="3">
    <source>
        <dbReference type="Proteomes" id="UP000625711"/>
    </source>
</evidence>
<feature type="transmembrane region" description="Helical" evidence="1">
    <location>
        <begin position="100"/>
        <end position="121"/>
    </location>
</feature>
<protein>
    <submittedName>
        <fullName evidence="2">Uncharacterized protein</fullName>
    </submittedName>
</protein>
<sequence length="130" mass="14581">MESTRTETIENDCGIGRRLILPFHHLSLAVVHLTCGPVAGKPRREAGVHRQLVNKRRYSLRGPLAASVRCCPCRNEDTRPTAALCGYSLSVRYQSRCSAIAWYSSLIVTVISIVYDFFLLVKARCWLKAS</sequence>
<organism evidence="2 3">
    <name type="scientific">Rhynchophorus ferrugineus</name>
    <name type="common">Red palm weevil</name>
    <name type="synonym">Curculio ferrugineus</name>
    <dbReference type="NCBI Taxonomy" id="354439"/>
    <lineage>
        <taxon>Eukaryota</taxon>
        <taxon>Metazoa</taxon>
        <taxon>Ecdysozoa</taxon>
        <taxon>Arthropoda</taxon>
        <taxon>Hexapoda</taxon>
        <taxon>Insecta</taxon>
        <taxon>Pterygota</taxon>
        <taxon>Neoptera</taxon>
        <taxon>Endopterygota</taxon>
        <taxon>Coleoptera</taxon>
        <taxon>Polyphaga</taxon>
        <taxon>Cucujiformia</taxon>
        <taxon>Curculionidae</taxon>
        <taxon>Dryophthorinae</taxon>
        <taxon>Rhynchophorus</taxon>
    </lineage>
</organism>
<gene>
    <name evidence="2" type="ORF">GWI33_020010</name>
</gene>
<keyword evidence="1" id="KW-0472">Membrane</keyword>
<dbReference type="Proteomes" id="UP000625711">
    <property type="component" value="Unassembled WGS sequence"/>
</dbReference>
<comment type="caution">
    <text evidence="2">The sequence shown here is derived from an EMBL/GenBank/DDBJ whole genome shotgun (WGS) entry which is preliminary data.</text>
</comment>
<proteinExistence type="predicted"/>